<dbReference type="PRINTS" id="PR00455">
    <property type="entry name" value="HTHTETR"/>
</dbReference>
<evidence type="ECO:0000256" key="2">
    <source>
        <dbReference type="ARBA" id="ARBA00023125"/>
    </source>
</evidence>
<feature type="DNA-binding region" description="H-T-H motif" evidence="4">
    <location>
        <begin position="42"/>
        <end position="61"/>
    </location>
</feature>
<dbReference type="InterPro" id="IPR050109">
    <property type="entry name" value="HTH-type_TetR-like_transc_reg"/>
</dbReference>
<dbReference type="SUPFAM" id="SSF46689">
    <property type="entry name" value="Homeodomain-like"/>
    <property type="match status" value="1"/>
</dbReference>
<dbReference type="PROSITE" id="PS50977">
    <property type="entry name" value="HTH_TETR_2"/>
    <property type="match status" value="1"/>
</dbReference>
<dbReference type="Pfam" id="PF00440">
    <property type="entry name" value="TetR_N"/>
    <property type="match status" value="1"/>
</dbReference>
<feature type="domain" description="HTH tetR-type" evidence="6">
    <location>
        <begin position="19"/>
        <end position="79"/>
    </location>
</feature>
<feature type="region of interest" description="Disordered" evidence="5">
    <location>
        <begin position="1"/>
        <end position="20"/>
    </location>
</feature>
<proteinExistence type="predicted"/>
<dbReference type="SUPFAM" id="SSF48498">
    <property type="entry name" value="Tetracyclin repressor-like, C-terminal domain"/>
    <property type="match status" value="1"/>
</dbReference>
<comment type="caution">
    <text evidence="7">The sequence shown here is derived from an EMBL/GenBank/DDBJ whole genome shotgun (WGS) entry which is preliminary data.</text>
</comment>
<protein>
    <submittedName>
        <fullName evidence="7">AcrR family transcriptional regulator</fullName>
    </submittedName>
</protein>
<evidence type="ECO:0000256" key="1">
    <source>
        <dbReference type="ARBA" id="ARBA00023015"/>
    </source>
</evidence>
<dbReference type="Proteomes" id="UP000583800">
    <property type="component" value="Unassembled WGS sequence"/>
</dbReference>
<sequence length="218" mass="24123">MASPSAPRRRGRPPGSEGRDTREALLNAALALFARQGFAATTVRQIAAEVGVRDTAIYAHFPSKQAIYDALFAEGGPPSWQQLGLDPREVAERSPAEVVPELVHRALQQWSTPRARLFGSFLLREGAGPNGMGRVYDGIEATLGHVAGLFAHWQERGLIRTDVTPRQLVWELFGPLQVPRFLFLHADATDAELATCRRWADDHVAFYLTCTTPERPRT</sequence>
<dbReference type="InterPro" id="IPR001647">
    <property type="entry name" value="HTH_TetR"/>
</dbReference>
<accession>A0A7X0EWK7</accession>
<name>A0A7X0EWK7_9ACTN</name>
<gene>
    <name evidence="7" type="ORF">FHU36_003632</name>
</gene>
<evidence type="ECO:0000256" key="3">
    <source>
        <dbReference type="ARBA" id="ARBA00023163"/>
    </source>
</evidence>
<keyword evidence="3" id="KW-0804">Transcription</keyword>
<dbReference type="RefSeq" id="WP_185085098.1">
    <property type="nucleotide sequence ID" value="NZ_JACHJB010000002.1"/>
</dbReference>
<dbReference type="GO" id="GO:0000976">
    <property type="term" value="F:transcription cis-regulatory region binding"/>
    <property type="evidence" value="ECO:0007669"/>
    <property type="project" value="TreeGrafter"/>
</dbReference>
<evidence type="ECO:0000259" key="6">
    <source>
        <dbReference type="PROSITE" id="PS50977"/>
    </source>
</evidence>
<evidence type="ECO:0000313" key="8">
    <source>
        <dbReference type="Proteomes" id="UP000583800"/>
    </source>
</evidence>
<evidence type="ECO:0000313" key="7">
    <source>
        <dbReference type="EMBL" id="MBB6347087.1"/>
    </source>
</evidence>
<evidence type="ECO:0000256" key="4">
    <source>
        <dbReference type="PROSITE-ProRule" id="PRU00335"/>
    </source>
</evidence>
<dbReference type="EMBL" id="JACHJB010000002">
    <property type="protein sequence ID" value="MBB6347087.1"/>
    <property type="molecule type" value="Genomic_DNA"/>
</dbReference>
<dbReference type="Gene3D" id="1.10.357.10">
    <property type="entry name" value="Tetracycline Repressor, domain 2"/>
    <property type="match status" value="1"/>
</dbReference>
<reference evidence="7 8" key="1">
    <citation type="submission" date="2020-08" db="EMBL/GenBank/DDBJ databases">
        <title>Sequencing the genomes of 1000 actinobacteria strains.</title>
        <authorList>
            <person name="Klenk H.-P."/>
        </authorList>
    </citation>
    <scope>NUCLEOTIDE SEQUENCE [LARGE SCALE GENOMIC DNA]</scope>
    <source>
        <strain evidence="7 8">DSM 45913</strain>
    </source>
</reference>
<dbReference type="InterPro" id="IPR036271">
    <property type="entry name" value="Tet_transcr_reg_TetR-rel_C_sf"/>
</dbReference>
<dbReference type="InterPro" id="IPR009057">
    <property type="entry name" value="Homeodomain-like_sf"/>
</dbReference>
<keyword evidence="8" id="KW-1185">Reference proteome</keyword>
<keyword evidence="2 4" id="KW-0238">DNA-binding</keyword>
<dbReference type="GO" id="GO:0003700">
    <property type="term" value="F:DNA-binding transcription factor activity"/>
    <property type="evidence" value="ECO:0007669"/>
    <property type="project" value="TreeGrafter"/>
</dbReference>
<keyword evidence="1" id="KW-0805">Transcription regulation</keyword>
<organism evidence="7 8">
    <name type="scientific">Nonomuraea muscovyensis</name>
    <dbReference type="NCBI Taxonomy" id="1124761"/>
    <lineage>
        <taxon>Bacteria</taxon>
        <taxon>Bacillati</taxon>
        <taxon>Actinomycetota</taxon>
        <taxon>Actinomycetes</taxon>
        <taxon>Streptosporangiales</taxon>
        <taxon>Streptosporangiaceae</taxon>
        <taxon>Nonomuraea</taxon>
    </lineage>
</organism>
<dbReference type="PANTHER" id="PTHR30055:SF234">
    <property type="entry name" value="HTH-TYPE TRANSCRIPTIONAL REGULATOR BETI"/>
    <property type="match status" value="1"/>
</dbReference>
<dbReference type="AlphaFoldDB" id="A0A7X0EWK7"/>
<dbReference type="PANTHER" id="PTHR30055">
    <property type="entry name" value="HTH-TYPE TRANSCRIPTIONAL REGULATOR RUTR"/>
    <property type="match status" value="1"/>
</dbReference>
<evidence type="ECO:0000256" key="5">
    <source>
        <dbReference type="SAM" id="MobiDB-lite"/>
    </source>
</evidence>